<dbReference type="InterPro" id="IPR007259">
    <property type="entry name" value="GCP"/>
</dbReference>
<dbReference type="GO" id="GO:0005874">
    <property type="term" value="C:microtubule"/>
    <property type="evidence" value="ECO:0007669"/>
    <property type="project" value="UniProtKB-KW"/>
</dbReference>
<dbReference type="PANTHER" id="PTHR19302:SF70">
    <property type="entry name" value="GAMMA-TUBULIN COMPLEX COMPONENT 6"/>
    <property type="match status" value="1"/>
</dbReference>
<evidence type="ECO:0000256" key="2">
    <source>
        <dbReference type="ARBA" id="ARBA00022490"/>
    </source>
</evidence>
<dbReference type="Pfam" id="PF04130">
    <property type="entry name" value="GCP_C_terminal"/>
    <property type="match status" value="1"/>
</dbReference>
<evidence type="ECO:0000256" key="1">
    <source>
        <dbReference type="ARBA" id="ARBA00010337"/>
    </source>
</evidence>
<gene>
    <name evidence="8" type="ORF">QBC38DRAFT_466391</name>
</gene>
<evidence type="ECO:0000256" key="4">
    <source>
        <dbReference type="ARBA" id="ARBA00023212"/>
    </source>
</evidence>
<dbReference type="InterPro" id="IPR040457">
    <property type="entry name" value="GCP_C"/>
</dbReference>
<dbReference type="GO" id="GO:0031122">
    <property type="term" value="P:cytoplasmic microtubule organization"/>
    <property type="evidence" value="ECO:0007669"/>
    <property type="project" value="TreeGrafter"/>
</dbReference>
<keyword evidence="4 5" id="KW-0206">Cytoskeleton</keyword>
<proteinExistence type="inferred from homology"/>
<dbReference type="Pfam" id="PF17681">
    <property type="entry name" value="GCP_N_terminal"/>
    <property type="match status" value="1"/>
</dbReference>
<keyword evidence="9" id="KW-1185">Reference proteome</keyword>
<dbReference type="AlphaFoldDB" id="A0AAN7BXP1"/>
<keyword evidence="2 5" id="KW-0963">Cytoplasm</keyword>
<dbReference type="GO" id="GO:0000922">
    <property type="term" value="C:spindle pole"/>
    <property type="evidence" value="ECO:0007669"/>
    <property type="project" value="InterPro"/>
</dbReference>
<sequence>MAHDEEDLSDLFAIPDFWRPCNWLDKTIRDINKQNPIFEFDGAAPPRGLIATFESQELQPLDLNVDLNIDEDDIFFKLPPILKELAAQQPRPSPPHSDDGALDADYEIDDTTEDEDFWLLPEQVKKPEYKTWEAFEKIHDGPFSPMFISEAGPSVFDALVTNKKDPNDDRGEILDNASYCACLLTLALGRSSLLFAWDQSRNSFVKTTPRLRTSGVTLDLVRALDKQCLDCGNCIRHLQYFSESTYATPSTPTRIALAGVIDRLVTSVRSELSVRSQNVRSIVQLQAIVRPVQSVLSYFKNLVKKVAPQKTDEAMLSCLFEEVQAAEYRNSLLRTATREVLRIVSRPWIEFVEEWIGVRNEHGIPITKKGSGKGFVKVADNMWIDDQGFELEEADYFLDQTKVPTFLPEDLIQAIFETGRNIRFLREHHPEHALSRPDIVELSTPPKLEWQFEWEHISKIEARVKEYRDSVASALNGARKTNNDLPQPFPSPRTDTVSDLSIFGKPPDEIANSILNSIQQLSQAPKRTVIPNDELESFASLLRSNLYNPGDKDSANTPLDPHSSLIPFLSFNPLIMTQSTIINKACMTLLFTHHNLRLHLDLLHQYFLLSNGLFVSRLSHALFDPEVSTAERKQGVALTGGTMGLRMGGRRKAWPPASSELRLVLMGVLVDSYNTKAKRSLSGDLGDILSFAVRGDLTQEEIDKCMNPDGLEALDFLRLAYVTPKGLASVIGPGTMKKYDRVWGVLLRCLRMGWVVDDLFRLTCTGLKEDRSTTGILRFVREARHFVTVIMGHFFEVGVEVRWNRFQQWLDEVEKDVLVGGGESVVSVDAVRDKQDQVLDEILGVLFLRKRQVPVMKLLEEVFGVVLGFSRLMRVTRAEAHLDLKGKESPEELYAVFRRKFGVFINVLKGLSDKVSAGGGGVSGKGSKGENTVEQLLIRLDIEGYYGKKG</sequence>
<organism evidence="8 9">
    <name type="scientific">Podospora fimiseda</name>
    <dbReference type="NCBI Taxonomy" id="252190"/>
    <lineage>
        <taxon>Eukaryota</taxon>
        <taxon>Fungi</taxon>
        <taxon>Dikarya</taxon>
        <taxon>Ascomycota</taxon>
        <taxon>Pezizomycotina</taxon>
        <taxon>Sordariomycetes</taxon>
        <taxon>Sordariomycetidae</taxon>
        <taxon>Sordariales</taxon>
        <taxon>Podosporaceae</taxon>
        <taxon>Podospora</taxon>
    </lineage>
</organism>
<dbReference type="PANTHER" id="PTHR19302">
    <property type="entry name" value="GAMMA TUBULIN COMPLEX PROTEIN"/>
    <property type="match status" value="1"/>
</dbReference>
<dbReference type="GO" id="GO:0000278">
    <property type="term" value="P:mitotic cell cycle"/>
    <property type="evidence" value="ECO:0007669"/>
    <property type="project" value="TreeGrafter"/>
</dbReference>
<reference evidence="8" key="1">
    <citation type="journal article" date="2023" name="Mol. Phylogenet. Evol.">
        <title>Genome-scale phylogeny and comparative genomics of the fungal order Sordariales.</title>
        <authorList>
            <person name="Hensen N."/>
            <person name="Bonometti L."/>
            <person name="Westerberg I."/>
            <person name="Brannstrom I.O."/>
            <person name="Guillou S."/>
            <person name="Cros-Aarteil S."/>
            <person name="Calhoun S."/>
            <person name="Haridas S."/>
            <person name="Kuo A."/>
            <person name="Mondo S."/>
            <person name="Pangilinan J."/>
            <person name="Riley R."/>
            <person name="LaButti K."/>
            <person name="Andreopoulos B."/>
            <person name="Lipzen A."/>
            <person name="Chen C."/>
            <person name="Yan M."/>
            <person name="Daum C."/>
            <person name="Ng V."/>
            <person name="Clum A."/>
            <person name="Steindorff A."/>
            <person name="Ohm R.A."/>
            <person name="Martin F."/>
            <person name="Silar P."/>
            <person name="Natvig D.O."/>
            <person name="Lalanne C."/>
            <person name="Gautier V."/>
            <person name="Ament-Velasquez S.L."/>
            <person name="Kruys A."/>
            <person name="Hutchinson M.I."/>
            <person name="Powell A.J."/>
            <person name="Barry K."/>
            <person name="Miller A.N."/>
            <person name="Grigoriev I.V."/>
            <person name="Debuchy R."/>
            <person name="Gladieux P."/>
            <person name="Hiltunen Thoren M."/>
            <person name="Johannesson H."/>
        </authorList>
    </citation>
    <scope>NUCLEOTIDE SEQUENCE</scope>
    <source>
        <strain evidence="8">CBS 990.96</strain>
    </source>
</reference>
<comment type="caution">
    <text evidence="8">The sequence shown here is derived from an EMBL/GenBank/DDBJ whole genome shotgun (WGS) entry which is preliminary data.</text>
</comment>
<dbReference type="GO" id="GO:0005816">
    <property type="term" value="C:spindle pole body"/>
    <property type="evidence" value="ECO:0007669"/>
    <property type="project" value="UniProtKB-ARBA"/>
</dbReference>
<evidence type="ECO:0000256" key="3">
    <source>
        <dbReference type="ARBA" id="ARBA00022701"/>
    </source>
</evidence>
<dbReference type="EMBL" id="MU865293">
    <property type="protein sequence ID" value="KAK4231296.1"/>
    <property type="molecule type" value="Genomic_DNA"/>
</dbReference>
<dbReference type="GO" id="GO:0007020">
    <property type="term" value="P:microtubule nucleation"/>
    <property type="evidence" value="ECO:0007669"/>
    <property type="project" value="InterPro"/>
</dbReference>
<evidence type="ECO:0000259" key="6">
    <source>
        <dbReference type="Pfam" id="PF04130"/>
    </source>
</evidence>
<evidence type="ECO:0000313" key="8">
    <source>
        <dbReference type="EMBL" id="KAK4231296.1"/>
    </source>
</evidence>
<protein>
    <recommendedName>
        <fullName evidence="5">Spindle pole body component</fullName>
    </recommendedName>
</protein>
<evidence type="ECO:0000259" key="7">
    <source>
        <dbReference type="Pfam" id="PF17681"/>
    </source>
</evidence>
<dbReference type="Gene3D" id="1.20.120.1900">
    <property type="entry name" value="Gamma-tubulin complex, C-terminal domain"/>
    <property type="match status" value="1"/>
</dbReference>
<evidence type="ECO:0000256" key="5">
    <source>
        <dbReference type="RuleBase" id="RU363050"/>
    </source>
</evidence>
<accession>A0AAN7BXP1</accession>
<feature type="domain" description="Gamma tubulin complex component C-terminal" evidence="6">
    <location>
        <begin position="596"/>
        <end position="946"/>
    </location>
</feature>
<evidence type="ECO:0000313" key="9">
    <source>
        <dbReference type="Proteomes" id="UP001301958"/>
    </source>
</evidence>
<keyword evidence="3 5" id="KW-0493">Microtubule</keyword>
<dbReference type="GO" id="GO:0051321">
    <property type="term" value="P:meiotic cell cycle"/>
    <property type="evidence" value="ECO:0007669"/>
    <property type="project" value="TreeGrafter"/>
</dbReference>
<dbReference type="InterPro" id="IPR041470">
    <property type="entry name" value="GCP_N"/>
</dbReference>
<comment type="similarity">
    <text evidence="1 5">Belongs to the TUBGCP family.</text>
</comment>
<feature type="domain" description="Gamma tubulin complex component protein N-terminal" evidence="7">
    <location>
        <begin position="183"/>
        <end position="591"/>
    </location>
</feature>
<dbReference type="GO" id="GO:0043015">
    <property type="term" value="F:gamma-tubulin binding"/>
    <property type="evidence" value="ECO:0007669"/>
    <property type="project" value="InterPro"/>
</dbReference>
<dbReference type="InterPro" id="IPR042241">
    <property type="entry name" value="GCP_C_sf"/>
</dbReference>
<name>A0AAN7BXP1_9PEZI</name>
<dbReference type="GO" id="GO:0051011">
    <property type="term" value="F:microtubule minus-end binding"/>
    <property type="evidence" value="ECO:0007669"/>
    <property type="project" value="TreeGrafter"/>
</dbReference>
<comment type="subcellular location">
    <subcellularLocation>
        <location evidence="5">Cytoplasm</location>
        <location evidence="5">Cytoskeleton</location>
        <location evidence="5">Microtubule organizing center</location>
    </subcellularLocation>
</comment>
<reference evidence="8" key="2">
    <citation type="submission" date="2023-05" db="EMBL/GenBank/DDBJ databases">
        <authorList>
            <consortium name="Lawrence Berkeley National Laboratory"/>
            <person name="Steindorff A."/>
            <person name="Hensen N."/>
            <person name="Bonometti L."/>
            <person name="Westerberg I."/>
            <person name="Brannstrom I.O."/>
            <person name="Guillou S."/>
            <person name="Cros-Aarteil S."/>
            <person name="Calhoun S."/>
            <person name="Haridas S."/>
            <person name="Kuo A."/>
            <person name="Mondo S."/>
            <person name="Pangilinan J."/>
            <person name="Riley R."/>
            <person name="Labutti K."/>
            <person name="Andreopoulos B."/>
            <person name="Lipzen A."/>
            <person name="Chen C."/>
            <person name="Yanf M."/>
            <person name="Daum C."/>
            <person name="Ng V."/>
            <person name="Clum A."/>
            <person name="Ohm R."/>
            <person name="Martin F."/>
            <person name="Silar P."/>
            <person name="Natvig D."/>
            <person name="Lalanne C."/>
            <person name="Gautier V."/>
            <person name="Ament-Velasquez S.L."/>
            <person name="Kruys A."/>
            <person name="Hutchinson M.I."/>
            <person name="Powell A.J."/>
            <person name="Barry K."/>
            <person name="Miller A.N."/>
            <person name="Grigoriev I.V."/>
            <person name="Debuchy R."/>
            <person name="Gladieux P."/>
            <person name="Thoren M.H."/>
            <person name="Johannesson H."/>
        </authorList>
    </citation>
    <scope>NUCLEOTIDE SEQUENCE</scope>
    <source>
        <strain evidence="8">CBS 990.96</strain>
    </source>
</reference>
<dbReference type="GO" id="GO:0051225">
    <property type="term" value="P:spindle assembly"/>
    <property type="evidence" value="ECO:0007669"/>
    <property type="project" value="TreeGrafter"/>
</dbReference>
<dbReference type="Proteomes" id="UP001301958">
    <property type="component" value="Unassembled WGS sequence"/>
</dbReference>
<dbReference type="GO" id="GO:0000930">
    <property type="term" value="C:gamma-tubulin complex"/>
    <property type="evidence" value="ECO:0007669"/>
    <property type="project" value="TreeGrafter"/>
</dbReference>